<name>A0A0M9GI23_9PSED</name>
<evidence type="ECO:0000313" key="1">
    <source>
        <dbReference type="EMBL" id="KPA91724.1"/>
    </source>
</evidence>
<protein>
    <submittedName>
        <fullName evidence="1">Uncharacterized protein</fullName>
    </submittedName>
</protein>
<keyword evidence="2" id="KW-1185">Reference proteome</keyword>
<comment type="caution">
    <text evidence="1">The sequence shown here is derived from an EMBL/GenBank/DDBJ whole genome shotgun (WGS) entry which is preliminary data.</text>
</comment>
<dbReference type="PATRIC" id="fig|50340.43.peg.5004"/>
<dbReference type="AlphaFoldDB" id="A0A0M9GI23"/>
<dbReference type="Proteomes" id="UP000037931">
    <property type="component" value="Unassembled WGS sequence"/>
</dbReference>
<accession>A0A0M9GI23</accession>
<proteinExistence type="predicted"/>
<evidence type="ECO:0000313" key="2">
    <source>
        <dbReference type="Proteomes" id="UP000037931"/>
    </source>
</evidence>
<dbReference type="STRING" id="50340.PF66_01747"/>
<sequence length="38" mass="4611">MRPVQWAPADGNWDRELRELRELGLRELGRIYFLGLRK</sequence>
<reference evidence="1 2" key="1">
    <citation type="journal article" date="2015" name="PLoS ONE">
        <title>Rice-Infecting Pseudomonas Genomes Are Highly Accessorized and Harbor Multiple Putative Virulence Mechanisms to Cause Sheath Brown Rot.</title>
        <authorList>
            <person name="Quibod I.L."/>
            <person name="Grande G."/>
            <person name="Oreiro E.G."/>
            <person name="Borja F.N."/>
            <person name="Dossa G.S."/>
            <person name="Mauleon R."/>
            <person name="Cruz C.V."/>
            <person name="Oliva R."/>
        </authorList>
    </citation>
    <scope>NUCLEOTIDE SEQUENCE [LARGE SCALE GENOMIC DNA]</scope>
    <source>
        <strain evidence="1 2">IRRI 6609</strain>
    </source>
</reference>
<gene>
    <name evidence="1" type="ORF">PF66_01747</name>
</gene>
<organism evidence="1 2">
    <name type="scientific">Pseudomonas asplenii</name>
    <dbReference type="NCBI Taxonomy" id="53407"/>
    <lineage>
        <taxon>Bacteria</taxon>
        <taxon>Pseudomonadati</taxon>
        <taxon>Pseudomonadota</taxon>
        <taxon>Gammaproteobacteria</taxon>
        <taxon>Pseudomonadales</taxon>
        <taxon>Pseudomonadaceae</taxon>
        <taxon>Pseudomonas</taxon>
    </lineage>
</organism>
<dbReference type="EMBL" id="JSYZ01000005">
    <property type="protein sequence ID" value="KPA91724.1"/>
    <property type="molecule type" value="Genomic_DNA"/>
</dbReference>